<proteinExistence type="predicted"/>
<dbReference type="EMBL" id="JBEPME010000012">
    <property type="protein sequence ID" value="MET3659535.1"/>
    <property type="molecule type" value="Genomic_DNA"/>
</dbReference>
<dbReference type="PANTHER" id="PTHR40027">
    <property type="entry name" value="CELL DIVISION PROTEIN DIVIC"/>
    <property type="match status" value="1"/>
</dbReference>
<name>A0ABV2KEL2_SPOPS</name>
<dbReference type="Proteomes" id="UP001549104">
    <property type="component" value="Unassembled WGS sequence"/>
</dbReference>
<dbReference type="Pfam" id="PF04977">
    <property type="entry name" value="DivIC"/>
    <property type="match status" value="1"/>
</dbReference>
<dbReference type="InterPro" id="IPR039076">
    <property type="entry name" value="DivIC"/>
</dbReference>
<dbReference type="RefSeq" id="WP_067213726.1">
    <property type="nucleotide sequence ID" value="NZ_CP014616.1"/>
</dbReference>
<accession>A0ABV2KEL2</accession>
<protein>
    <submittedName>
        <fullName evidence="3">Cell division protein DivIC</fullName>
    </submittedName>
</protein>
<dbReference type="InterPro" id="IPR007060">
    <property type="entry name" value="FtsL/DivIC"/>
</dbReference>
<keyword evidence="3" id="KW-0131">Cell cycle</keyword>
<evidence type="ECO:0000256" key="1">
    <source>
        <dbReference type="SAM" id="Coils"/>
    </source>
</evidence>
<feature type="transmembrane region" description="Helical" evidence="2">
    <location>
        <begin position="42"/>
        <end position="61"/>
    </location>
</feature>
<keyword evidence="2" id="KW-0812">Transmembrane</keyword>
<dbReference type="GO" id="GO:0051301">
    <property type="term" value="P:cell division"/>
    <property type="evidence" value="ECO:0007669"/>
    <property type="project" value="UniProtKB-KW"/>
</dbReference>
<gene>
    <name evidence="3" type="ORF">ABIC55_004679</name>
</gene>
<feature type="coiled-coil region" evidence="1">
    <location>
        <begin position="67"/>
        <end position="101"/>
    </location>
</feature>
<keyword evidence="2" id="KW-0472">Membrane</keyword>
<reference evidence="3 4" key="1">
    <citation type="submission" date="2024-06" db="EMBL/GenBank/DDBJ databases">
        <title>Sorghum-associated microbial communities from plants grown in Nebraska, USA.</title>
        <authorList>
            <person name="Schachtman D."/>
        </authorList>
    </citation>
    <scope>NUCLEOTIDE SEQUENCE [LARGE SCALE GENOMIC DNA]</scope>
    <source>
        <strain evidence="3 4">1288</strain>
    </source>
</reference>
<keyword evidence="4" id="KW-1185">Reference proteome</keyword>
<keyword evidence="3" id="KW-0132">Cell division</keyword>
<dbReference type="PANTHER" id="PTHR40027:SF1">
    <property type="entry name" value="CELL DIVISION PROTEIN DIVIC"/>
    <property type="match status" value="1"/>
</dbReference>
<evidence type="ECO:0000313" key="4">
    <source>
        <dbReference type="Proteomes" id="UP001549104"/>
    </source>
</evidence>
<sequence length="139" mass="16217">MEQKQQRKSSERVASIQTEYVRSLQKKETRKNARKVRLYRRLAVFAIVAAVILGGLTNMFINQKQTLAAKELQKVEVLAQLEGVQEEQEMLKRQLVKLNDDDYIAKLARKEYFLSEKSEIIFSIPENNKKTDEQDKGKE</sequence>
<comment type="caution">
    <text evidence="3">The sequence shown here is derived from an EMBL/GenBank/DDBJ whole genome shotgun (WGS) entry which is preliminary data.</text>
</comment>
<keyword evidence="1" id="KW-0175">Coiled coil</keyword>
<keyword evidence="2" id="KW-1133">Transmembrane helix</keyword>
<evidence type="ECO:0000256" key="2">
    <source>
        <dbReference type="SAM" id="Phobius"/>
    </source>
</evidence>
<organism evidence="3 4">
    <name type="scientific">Sporosarcina psychrophila</name>
    <name type="common">Bacillus psychrophilus</name>
    <dbReference type="NCBI Taxonomy" id="1476"/>
    <lineage>
        <taxon>Bacteria</taxon>
        <taxon>Bacillati</taxon>
        <taxon>Bacillota</taxon>
        <taxon>Bacilli</taxon>
        <taxon>Bacillales</taxon>
        <taxon>Caryophanaceae</taxon>
        <taxon>Sporosarcina</taxon>
    </lineage>
</organism>
<evidence type="ECO:0000313" key="3">
    <source>
        <dbReference type="EMBL" id="MET3659535.1"/>
    </source>
</evidence>